<dbReference type="RefSeq" id="WP_135254714.1">
    <property type="nucleotide sequence ID" value="NZ_CP038865.1"/>
</dbReference>
<dbReference type="Gene3D" id="1.10.357.10">
    <property type="entry name" value="Tetracycline Repressor, domain 2"/>
    <property type="match status" value="1"/>
</dbReference>
<dbReference type="GO" id="GO:0003677">
    <property type="term" value="F:DNA binding"/>
    <property type="evidence" value="ECO:0007669"/>
    <property type="project" value="UniProtKB-UniRule"/>
</dbReference>
<feature type="DNA-binding region" description="H-T-H motif" evidence="2">
    <location>
        <begin position="33"/>
        <end position="52"/>
    </location>
</feature>
<proteinExistence type="predicted"/>
<dbReference type="InterPro" id="IPR050624">
    <property type="entry name" value="HTH-type_Tx_Regulator"/>
</dbReference>
<evidence type="ECO:0000256" key="1">
    <source>
        <dbReference type="ARBA" id="ARBA00023125"/>
    </source>
</evidence>
<evidence type="ECO:0000256" key="2">
    <source>
        <dbReference type="PROSITE-ProRule" id="PRU00335"/>
    </source>
</evidence>
<protein>
    <submittedName>
        <fullName evidence="5">TetR/AcrR family transcriptional regulator</fullName>
    </submittedName>
</protein>
<dbReference type="AlphaFoldDB" id="A0AAJ5EF86"/>
<reference evidence="5 7" key="1">
    <citation type="submission" date="2019-03" db="EMBL/GenBank/DDBJ databases">
        <title>Vagococcus sp. was isolated fron gut of Carduelis flavirostris.</title>
        <authorList>
            <person name="Ge Y."/>
        </authorList>
    </citation>
    <scope>NUCLEOTIDE SEQUENCE [LARGE SCALE GENOMIC DNA]</scope>
    <source>
        <strain evidence="5 7">CF-210</strain>
    </source>
</reference>
<dbReference type="SUPFAM" id="SSF46689">
    <property type="entry name" value="Homeodomain-like"/>
    <property type="match status" value="1"/>
</dbReference>
<dbReference type="PANTHER" id="PTHR43479">
    <property type="entry name" value="ACREF/ENVCD OPERON REPRESSOR-RELATED"/>
    <property type="match status" value="1"/>
</dbReference>
<dbReference type="InterPro" id="IPR009057">
    <property type="entry name" value="Homeodomain-like_sf"/>
</dbReference>
<dbReference type="Proteomes" id="UP000296883">
    <property type="component" value="Chromosome"/>
</dbReference>
<dbReference type="InterPro" id="IPR001647">
    <property type="entry name" value="HTH_TetR"/>
</dbReference>
<dbReference type="Proteomes" id="UP000297725">
    <property type="component" value="Unassembled WGS sequence"/>
</dbReference>
<dbReference type="EMBL" id="SRHU01000024">
    <property type="protein sequence ID" value="TFZ40509.1"/>
    <property type="molecule type" value="Genomic_DNA"/>
</dbReference>
<dbReference type="Pfam" id="PF00440">
    <property type="entry name" value="TetR_N"/>
    <property type="match status" value="1"/>
</dbReference>
<evidence type="ECO:0000313" key="6">
    <source>
        <dbReference type="Proteomes" id="UP000296883"/>
    </source>
</evidence>
<dbReference type="PANTHER" id="PTHR43479:SF7">
    <property type="entry name" value="TETR-FAMILY TRANSCRIPTIONAL REGULATOR"/>
    <property type="match status" value="1"/>
</dbReference>
<reference evidence="4 6" key="2">
    <citation type="journal article" date="2020" name="Int. J. Syst. Evol. Microbiol.">
        <title>Vagococcus xieshaowenii sp. nov., isolated from snow finch (Montifringilla taczanowskii) cloacal content.</title>
        <authorList>
            <person name="Ge Y."/>
            <person name="Yang J."/>
            <person name="Lai X.H."/>
            <person name="Zhang G."/>
            <person name="Jin D."/>
            <person name="Lu S."/>
            <person name="Wang B."/>
            <person name="Huang Y."/>
            <person name="Huang Y."/>
            <person name="Ren Z."/>
            <person name="Zhang X."/>
            <person name="Xu J."/>
        </authorList>
    </citation>
    <scope>NUCLEOTIDE SEQUENCE [LARGE SCALE GENOMIC DNA]</scope>
    <source>
        <strain evidence="6">personal::cf-49</strain>
        <strain evidence="4">Personal::cf-49</strain>
    </source>
</reference>
<dbReference type="PROSITE" id="PS50977">
    <property type="entry name" value="HTH_TETR_2"/>
    <property type="match status" value="1"/>
</dbReference>
<evidence type="ECO:0000313" key="4">
    <source>
        <dbReference type="EMBL" id="QCA28683.1"/>
    </source>
</evidence>
<sequence>MNNKIDKRIIKTKEKIRSTCFILLKKYDWQQLSIAYIAKEAGVNRSTFYANFEDKQTLLEQTLSYVYLNTLEKSGVVLPKRMLPFTRN</sequence>
<dbReference type="EMBL" id="CP038865">
    <property type="protein sequence ID" value="QCA28683.1"/>
    <property type="molecule type" value="Genomic_DNA"/>
</dbReference>
<keyword evidence="1 2" id="KW-0238">DNA-binding</keyword>
<evidence type="ECO:0000313" key="7">
    <source>
        <dbReference type="Proteomes" id="UP000297725"/>
    </source>
</evidence>
<keyword evidence="6" id="KW-1185">Reference proteome</keyword>
<gene>
    <name evidence="5" type="ORF">E4031_06890</name>
    <name evidence="4" type="ORF">E4Z98_04885</name>
</gene>
<accession>A0AAJ5EF86</accession>
<feature type="domain" description="HTH tetR-type" evidence="3">
    <location>
        <begin position="10"/>
        <end position="70"/>
    </location>
</feature>
<evidence type="ECO:0000259" key="3">
    <source>
        <dbReference type="PROSITE" id="PS50977"/>
    </source>
</evidence>
<evidence type="ECO:0000313" key="5">
    <source>
        <dbReference type="EMBL" id="TFZ40509.1"/>
    </source>
</evidence>
<organism evidence="5 7">
    <name type="scientific">Vagococcus xieshaowenii</name>
    <dbReference type="NCBI Taxonomy" id="2562451"/>
    <lineage>
        <taxon>Bacteria</taxon>
        <taxon>Bacillati</taxon>
        <taxon>Bacillota</taxon>
        <taxon>Bacilli</taxon>
        <taxon>Lactobacillales</taxon>
        <taxon>Enterococcaceae</taxon>
        <taxon>Vagococcus</taxon>
    </lineage>
</organism>
<name>A0AAJ5EF86_9ENTE</name>